<reference evidence="2 3" key="1">
    <citation type="submission" date="2018-05" db="EMBL/GenBank/DDBJ databases">
        <title>Pedobacter paludis sp. nov., isolated from wetland soil.</title>
        <authorList>
            <person name="Zhang Y."/>
            <person name="Wang G."/>
        </authorList>
    </citation>
    <scope>NUCLEOTIDE SEQUENCE [LARGE SCALE GENOMIC DNA]</scope>
    <source>
        <strain evidence="2 3">KCTC22721</strain>
    </source>
</reference>
<dbReference type="EMBL" id="QGNZ01000006">
    <property type="protein sequence ID" value="PWS25875.1"/>
    <property type="molecule type" value="Genomic_DNA"/>
</dbReference>
<dbReference type="OrthoDB" id="674844at2"/>
<feature type="chain" id="PRO_5016262510" evidence="1">
    <location>
        <begin position="22"/>
        <end position="135"/>
    </location>
</feature>
<gene>
    <name evidence="2" type="ORF">DHW03_18755</name>
</gene>
<keyword evidence="3" id="KW-1185">Reference proteome</keyword>
<evidence type="ECO:0000256" key="1">
    <source>
        <dbReference type="SAM" id="SignalP"/>
    </source>
</evidence>
<evidence type="ECO:0000313" key="2">
    <source>
        <dbReference type="EMBL" id="PWS25875.1"/>
    </source>
</evidence>
<evidence type="ECO:0000313" key="3">
    <source>
        <dbReference type="Proteomes" id="UP000245379"/>
    </source>
</evidence>
<dbReference type="AlphaFoldDB" id="A0A317EHI6"/>
<proteinExistence type="predicted"/>
<organism evidence="2 3">
    <name type="scientific">Pedobacter yonginense</name>
    <dbReference type="NCBI Taxonomy" id="651869"/>
    <lineage>
        <taxon>Bacteria</taxon>
        <taxon>Pseudomonadati</taxon>
        <taxon>Bacteroidota</taxon>
        <taxon>Sphingobacteriia</taxon>
        <taxon>Sphingobacteriales</taxon>
        <taxon>Sphingobacteriaceae</taxon>
        <taxon>Pedobacter</taxon>
    </lineage>
</organism>
<keyword evidence="1" id="KW-0732">Signal</keyword>
<accession>A0A317EHI6</accession>
<sequence>MKKLSFLLIFTLTILVSHSHAQVQTNTQTNSSDNSIIEKATYRLFPTTNIYNFIKLNTRNGKMWQVQWSTDTDKRFVTNLSLVSLVGEADEKNGRFTLSPTQNINTFLLIDQLDGRVWQVQWSIDPEKRFIIPIE</sequence>
<comment type="caution">
    <text evidence="2">The sequence shown here is derived from an EMBL/GenBank/DDBJ whole genome shotgun (WGS) entry which is preliminary data.</text>
</comment>
<protein>
    <submittedName>
        <fullName evidence="2">Uncharacterized protein</fullName>
    </submittedName>
</protein>
<feature type="signal peptide" evidence="1">
    <location>
        <begin position="1"/>
        <end position="21"/>
    </location>
</feature>
<name>A0A317EHI6_9SPHI</name>
<dbReference type="Proteomes" id="UP000245379">
    <property type="component" value="Unassembled WGS sequence"/>
</dbReference>
<dbReference type="RefSeq" id="WP_109927396.1">
    <property type="nucleotide sequence ID" value="NZ_QGNZ01000006.1"/>
</dbReference>